<dbReference type="EMBL" id="AWUE01021922">
    <property type="protein sequence ID" value="OMO60286.1"/>
    <property type="molecule type" value="Genomic_DNA"/>
</dbReference>
<gene>
    <name evidence="2" type="ORF">COLO4_33878</name>
</gene>
<dbReference type="Proteomes" id="UP000187203">
    <property type="component" value="Unassembled WGS sequence"/>
</dbReference>
<evidence type="ECO:0000256" key="1">
    <source>
        <dbReference type="SAM" id="MobiDB-lite"/>
    </source>
</evidence>
<comment type="caution">
    <text evidence="2">The sequence shown here is derived from an EMBL/GenBank/DDBJ whole genome shotgun (WGS) entry which is preliminary data.</text>
</comment>
<dbReference type="AlphaFoldDB" id="A0A1R3GQG3"/>
<reference evidence="3" key="1">
    <citation type="submission" date="2013-09" db="EMBL/GenBank/DDBJ databases">
        <title>Corchorus olitorius genome sequencing.</title>
        <authorList>
            <person name="Alam M."/>
            <person name="Haque M.S."/>
            <person name="Islam M.S."/>
            <person name="Emdad E.M."/>
            <person name="Islam M.M."/>
            <person name="Ahmed B."/>
            <person name="Halim A."/>
            <person name="Hossen Q.M.M."/>
            <person name="Hossain M.Z."/>
            <person name="Ahmed R."/>
            <person name="Khan M.M."/>
            <person name="Islam R."/>
            <person name="Rashid M.M."/>
            <person name="Khan S.A."/>
            <person name="Rahman M.S."/>
            <person name="Alam M."/>
            <person name="Yahiya A.S."/>
            <person name="Khan M.S."/>
            <person name="Azam M.S."/>
            <person name="Haque T."/>
            <person name="Lashkar M.Z.H."/>
            <person name="Akhand A.I."/>
            <person name="Morshed G."/>
            <person name="Roy S."/>
            <person name="Uddin K.S."/>
            <person name="Rabeya T."/>
            <person name="Hossain A.S."/>
            <person name="Chowdhury A."/>
            <person name="Snigdha A.R."/>
            <person name="Mortoza M.S."/>
            <person name="Matin S.A."/>
            <person name="Hoque S.M.E."/>
            <person name="Islam M.K."/>
            <person name="Roy D.K."/>
            <person name="Haider R."/>
            <person name="Moosa M.M."/>
            <person name="Elias S.M."/>
            <person name="Hasan A.M."/>
            <person name="Jahan S."/>
            <person name="Shafiuddin M."/>
            <person name="Mahmood N."/>
            <person name="Shommy N.S."/>
        </authorList>
    </citation>
    <scope>NUCLEOTIDE SEQUENCE [LARGE SCALE GENOMIC DNA]</scope>
    <source>
        <strain evidence="3">cv. O-4</strain>
    </source>
</reference>
<name>A0A1R3GQG3_9ROSI</name>
<keyword evidence="3" id="KW-1185">Reference proteome</keyword>
<feature type="region of interest" description="Disordered" evidence="1">
    <location>
        <begin position="34"/>
        <end position="62"/>
    </location>
</feature>
<dbReference type="OrthoDB" id="10488338at2759"/>
<organism evidence="2 3">
    <name type="scientific">Corchorus olitorius</name>
    <dbReference type="NCBI Taxonomy" id="93759"/>
    <lineage>
        <taxon>Eukaryota</taxon>
        <taxon>Viridiplantae</taxon>
        <taxon>Streptophyta</taxon>
        <taxon>Embryophyta</taxon>
        <taxon>Tracheophyta</taxon>
        <taxon>Spermatophyta</taxon>
        <taxon>Magnoliopsida</taxon>
        <taxon>eudicotyledons</taxon>
        <taxon>Gunneridae</taxon>
        <taxon>Pentapetalae</taxon>
        <taxon>rosids</taxon>
        <taxon>malvids</taxon>
        <taxon>Malvales</taxon>
        <taxon>Malvaceae</taxon>
        <taxon>Grewioideae</taxon>
        <taxon>Apeibeae</taxon>
        <taxon>Corchorus</taxon>
    </lineage>
</organism>
<protein>
    <submittedName>
        <fullName evidence="2">Uncharacterized protein</fullName>
    </submittedName>
</protein>
<proteinExistence type="predicted"/>
<evidence type="ECO:0000313" key="2">
    <source>
        <dbReference type="EMBL" id="OMO60286.1"/>
    </source>
</evidence>
<evidence type="ECO:0000313" key="3">
    <source>
        <dbReference type="Proteomes" id="UP000187203"/>
    </source>
</evidence>
<feature type="compositionally biased region" description="Polar residues" evidence="1">
    <location>
        <begin position="52"/>
        <end position="62"/>
    </location>
</feature>
<accession>A0A1R3GQG3</accession>
<sequence>MALGAVIEMDGWQEEEGIGKGGPYFLTKLEGESRKDSRFKEVKRRKEWGERGSNSRPQDHSTSYETYALANCATTPLMTDSGHFNLCSMYLEIIKI</sequence>